<evidence type="ECO:0000256" key="3">
    <source>
        <dbReference type="ARBA" id="ARBA00022833"/>
    </source>
</evidence>
<feature type="domain" description="FLYWCH-type" evidence="4">
    <location>
        <begin position="6"/>
        <end position="64"/>
    </location>
</feature>
<feature type="domain" description="FLYWCH-type" evidence="4">
    <location>
        <begin position="316"/>
        <end position="373"/>
    </location>
</feature>
<keyword evidence="3" id="KW-0862">Zinc</keyword>
<evidence type="ECO:0000313" key="5">
    <source>
        <dbReference type="EMBL" id="CAH0582927.1"/>
    </source>
</evidence>
<gene>
    <name evidence="5" type="ORF">CINC_LOCUS1955</name>
</gene>
<keyword evidence="2" id="KW-0863">Zinc-finger</keyword>
<evidence type="ECO:0000256" key="1">
    <source>
        <dbReference type="ARBA" id="ARBA00022723"/>
    </source>
</evidence>
<dbReference type="InterPro" id="IPR007588">
    <property type="entry name" value="Znf_FLYWCH"/>
</dbReference>
<dbReference type="Proteomes" id="UP001154114">
    <property type="component" value="Chromosome 12"/>
</dbReference>
<accession>A0A9P0BQK5</accession>
<dbReference type="AlphaFoldDB" id="A0A9P0BQK5"/>
<name>A0A9P0BQK5_CHRIL</name>
<dbReference type="GO" id="GO:0008270">
    <property type="term" value="F:zinc ion binding"/>
    <property type="evidence" value="ECO:0007669"/>
    <property type="project" value="UniProtKB-KW"/>
</dbReference>
<feature type="domain" description="FLYWCH-type" evidence="4">
    <location>
        <begin position="230"/>
        <end position="292"/>
    </location>
</feature>
<keyword evidence="6" id="KW-1185">Reference proteome</keyword>
<feature type="domain" description="FLYWCH-type" evidence="4">
    <location>
        <begin position="503"/>
        <end position="563"/>
    </location>
</feature>
<reference evidence="5" key="1">
    <citation type="submission" date="2021-12" db="EMBL/GenBank/DDBJ databases">
        <authorList>
            <person name="King R."/>
        </authorList>
    </citation>
    <scope>NUCLEOTIDE SEQUENCE</scope>
</reference>
<proteinExistence type="predicted"/>
<dbReference type="Gene3D" id="2.20.25.240">
    <property type="match status" value="7"/>
</dbReference>
<protein>
    <recommendedName>
        <fullName evidence="4">FLYWCH-type domain-containing protein</fullName>
    </recommendedName>
</protein>
<evidence type="ECO:0000313" key="6">
    <source>
        <dbReference type="Proteomes" id="UP001154114"/>
    </source>
</evidence>
<dbReference type="OrthoDB" id="7385113at2759"/>
<evidence type="ECO:0000256" key="2">
    <source>
        <dbReference type="ARBA" id="ARBA00022771"/>
    </source>
</evidence>
<evidence type="ECO:0000259" key="4">
    <source>
        <dbReference type="Pfam" id="PF04500"/>
    </source>
</evidence>
<dbReference type="Pfam" id="PF04500">
    <property type="entry name" value="FLYWCH"/>
    <property type="match status" value="5"/>
</dbReference>
<sequence>MVYWVQKEDGKTLAIVNGYTFYRRRSNIGKCTWSCTRAGRCRARFMMSDQDPPAVLTSYLAHNHNAPQVDSRELWFVLRNSREPGQRDAVLIRPMLQSAVMQPTPFVKWIRQMNGKELAIVNGYTFYCRSYGVNRHIWSCTHTASCNARMLVINDIDPARRVVLRSWLEHNHEPPEFNITNGFYVKLHVLLSQDLPKLEDLELHQERLPRAPARQERNQHTAALPVLQWVRKKDGKELAVVNGYTFYCHKSNVKTKTWSCTKGGFCKARLIITNDPRAELRTVISAKLEHEHAPPSFIISNGSARKVMLLAKSRYSGKHLVVYNDYTYYCKRQCKKTKFFLWYCSTHNCRGCYAKLKLDENFAIKGLENKHTHPPAKYCIHDGQWDVSLSSIAKEFVYITSQQGKPLLLYKLYPYCKGGESVKKGITRWKCTSRVNVTYVKSQQGRTLLVYRGFSHYYHSKKKKGDLWRCTSHSSKKCGGRVVYNRAKGIVASATYFQFIESRRRGNPLIMHRGYTYWLFRDAGENIGLSRWRCSSHKSKKCRGKLLFNRHDAFVTPTCDHNHPPPKYIIQNGKYYNDEIAAGEYVDNAQRLHVLSPPEGGDQRAPSLAVLFPQQQELQGEASHRQGP</sequence>
<dbReference type="EMBL" id="LR824015">
    <property type="protein sequence ID" value="CAH0582927.1"/>
    <property type="molecule type" value="Genomic_DNA"/>
</dbReference>
<organism evidence="5 6">
    <name type="scientific">Chrysodeixis includens</name>
    <name type="common">Soybean looper</name>
    <name type="synonym">Pseudoplusia includens</name>
    <dbReference type="NCBI Taxonomy" id="689277"/>
    <lineage>
        <taxon>Eukaryota</taxon>
        <taxon>Metazoa</taxon>
        <taxon>Ecdysozoa</taxon>
        <taxon>Arthropoda</taxon>
        <taxon>Hexapoda</taxon>
        <taxon>Insecta</taxon>
        <taxon>Pterygota</taxon>
        <taxon>Neoptera</taxon>
        <taxon>Endopterygota</taxon>
        <taxon>Lepidoptera</taxon>
        <taxon>Glossata</taxon>
        <taxon>Ditrysia</taxon>
        <taxon>Noctuoidea</taxon>
        <taxon>Noctuidae</taxon>
        <taxon>Plusiinae</taxon>
        <taxon>Chrysodeixis</taxon>
    </lineage>
</organism>
<keyword evidence="1" id="KW-0479">Metal-binding</keyword>
<feature type="domain" description="FLYWCH-type" evidence="4">
    <location>
        <begin position="439"/>
        <end position="486"/>
    </location>
</feature>